<dbReference type="InterPro" id="IPR003661">
    <property type="entry name" value="HisK_dim/P_dom"/>
</dbReference>
<feature type="region of interest" description="Disordered" evidence="7">
    <location>
        <begin position="1"/>
        <end position="25"/>
    </location>
</feature>
<dbReference type="CDD" id="cd16922">
    <property type="entry name" value="HATPase_EvgS-ArcB-TorS-like"/>
    <property type="match status" value="1"/>
</dbReference>
<dbReference type="InterPro" id="IPR003594">
    <property type="entry name" value="HATPase_dom"/>
</dbReference>
<dbReference type="Gene3D" id="3.30.565.10">
    <property type="entry name" value="Histidine kinase-like ATPase, C-terminal domain"/>
    <property type="match status" value="1"/>
</dbReference>
<feature type="domain" description="Histidine kinase" evidence="8">
    <location>
        <begin position="356"/>
        <end position="631"/>
    </location>
</feature>
<evidence type="ECO:0000259" key="8">
    <source>
        <dbReference type="PROSITE" id="PS50109"/>
    </source>
</evidence>
<dbReference type="PANTHER" id="PTHR43047:SF72">
    <property type="entry name" value="OSMOSENSING HISTIDINE PROTEIN KINASE SLN1"/>
    <property type="match status" value="1"/>
</dbReference>
<feature type="region of interest" description="Disordered" evidence="7">
    <location>
        <begin position="636"/>
        <end position="665"/>
    </location>
</feature>
<dbReference type="EMBL" id="KN847542">
    <property type="protein sequence ID" value="KIW04008.1"/>
    <property type="molecule type" value="Genomic_DNA"/>
</dbReference>
<dbReference type="SMART" id="SM00388">
    <property type="entry name" value="HisKA"/>
    <property type="match status" value="1"/>
</dbReference>
<dbReference type="InterPro" id="IPR001789">
    <property type="entry name" value="Sig_transdc_resp-reg_receiver"/>
</dbReference>
<evidence type="ECO:0000313" key="10">
    <source>
        <dbReference type="EMBL" id="KIW04008.1"/>
    </source>
</evidence>
<dbReference type="Pfam" id="PF00512">
    <property type="entry name" value="HisKA"/>
    <property type="match status" value="1"/>
</dbReference>
<dbReference type="InterPro" id="IPR036097">
    <property type="entry name" value="HisK_dim/P_sf"/>
</dbReference>
<evidence type="ECO:0000256" key="5">
    <source>
        <dbReference type="ARBA" id="ARBA00022777"/>
    </source>
</evidence>
<dbReference type="STRING" id="253628.A0A0D2AB71"/>
<dbReference type="InterPro" id="IPR035965">
    <property type="entry name" value="PAS-like_dom_sf"/>
</dbReference>
<dbReference type="CDD" id="cd17546">
    <property type="entry name" value="REC_hyHK_CKI1_RcsC-like"/>
    <property type="match status" value="1"/>
</dbReference>
<dbReference type="PRINTS" id="PR00344">
    <property type="entry name" value="BCTRLSENSOR"/>
</dbReference>
<feature type="compositionally biased region" description="Basic and acidic residues" evidence="7">
    <location>
        <begin position="707"/>
        <end position="716"/>
    </location>
</feature>
<feature type="compositionally biased region" description="Polar residues" evidence="7">
    <location>
        <begin position="718"/>
        <end position="728"/>
    </location>
</feature>
<dbReference type="HOGENOM" id="CLU_000445_114_15_1"/>
<dbReference type="SUPFAM" id="SSF47384">
    <property type="entry name" value="Homodimeric domain of signal transducing histidine kinase"/>
    <property type="match status" value="1"/>
</dbReference>
<dbReference type="GO" id="GO:0009927">
    <property type="term" value="F:histidine phosphotransfer kinase activity"/>
    <property type="evidence" value="ECO:0007669"/>
    <property type="project" value="TreeGrafter"/>
</dbReference>
<dbReference type="InterPro" id="IPR011006">
    <property type="entry name" value="CheY-like_superfamily"/>
</dbReference>
<feature type="region of interest" description="Disordered" evidence="7">
    <location>
        <begin position="707"/>
        <end position="773"/>
    </location>
</feature>
<evidence type="ECO:0000256" key="6">
    <source>
        <dbReference type="PROSITE-ProRule" id="PRU00169"/>
    </source>
</evidence>
<keyword evidence="5" id="KW-0418">Kinase</keyword>
<dbReference type="Gene3D" id="3.40.50.2300">
    <property type="match status" value="1"/>
</dbReference>
<evidence type="ECO:0000259" key="9">
    <source>
        <dbReference type="PROSITE" id="PS50110"/>
    </source>
</evidence>
<evidence type="ECO:0000256" key="3">
    <source>
        <dbReference type="ARBA" id="ARBA00022553"/>
    </source>
</evidence>
<dbReference type="PANTHER" id="PTHR43047">
    <property type="entry name" value="TWO-COMPONENT HISTIDINE PROTEIN KINASE"/>
    <property type="match status" value="1"/>
</dbReference>
<feature type="domain" description="Response regulatory" evidence="9">
    <location>
        <begin position="778"/>
        <end position="906"/>
    </location>
</feature>
<dbReference type="Gene3D" id="1.10.287.130">
    <property type="match status" value="1"/>
</dbReference>
<keyword evidence="3 6" id="KW-0597">Phosphoprotein</keyword>
<dbReference type="Gene3D" id="3.30.450.20">
    <property type="entry name" value="PAS domain"/>
    <property type="match status" value="1"/>
</dbReference>
<dbReference type="PROSITE" id="PS50109">
    <property type="entry name" value="HIS_KIN"/>
    <property type="match status" value="1"/>
</dbReference>
<dbReference type="OrthoDB" id="60033at2759"/>
<dbReference type="PROSITE" id="PS50110">
    <property type="entry name" value="RESPONSE_REGULATORY"/>
    <property type="match status" value="1"/>
</dbReference>
<evidence type="ECO:0000256" key="7">
    <source>
        <dbReference type="SAM" id="MobiDB-lite"/>
    </source>
</evidence>
<dbReference type="VEuPathDB" id="FungiDB:PV09_04834"/>
<dbReference type="RefSeq" id="XP_016213877.1">
    <property type="nucleotide sequence ID" value="XM_016358259.1"/>
</dbReference>
<dbReference type="InterPro" id="IPR004358">
    <property type="entry name" value="Sig_transdc_His_kin-like_C"/>
</dbReference>
<accession>A0A0D2AB71</accession>
<keyword evidence="4" id="KW-0808">Transferase</keyword>
<dbReference type="InterPro" id="IPR005467">
    <property type="entry name" value="His_kinase_dom"/>
</dbReference>
<dbReference type="EC" id="2.7.13.3" evidence="2"/>
<evidence type="ECO:0000313" key="11">
    <source>
        <dbReference type="Proteomes" id="UP000053259"/>
    </source>
</evidence>
<proteinExistence type="predicted"/>
<evidence type="ECO:0000256" key="4">
    <source>
        <dbReference type="ARBA" id="ARBA00022679"/>
    </source>
</evidence>
<reference evidence="10 11" key="1">
    <citation type="submission" date="2015-01" db="EMBL/GenBank/DDBJ databases">
        <title>The Genome Sequence of Ochroconis gallopava CBS43764.</title>
        <authorList>
            <consortium name="The Broad Institute Genomics Platform"/>
            <person name="Cuomo C."/>
            <person name="de Hoog S."/>
            <person name="Gorbushina A."/>
            <person name="Stielow B."/>
            <person name="Teixiera M."/>
            <person name="Abouelleil A."/>
            <person name="Chapman S.B."/>
            <person name="Priest M."/>
            <person name="Young S.K."/>
            <person name="Wortman J."/>
            <person name="Nusbaum C."/>
            <person name="Birren B."/>
        </authorList>
    </citation>
    <scope>NUCLEOTIDE SEQUENCE [LARGE SCALE GENOMIC DNA]</scope>
    <source>
        <strain evidence="10 11">CBS 43764</strain>
    </source>
</reference>
<dbReference type="GeneID" id="27312807"/>
<evidence type="ECO:0000256" key="1">
    <source>
        <dbReference type="ARBA" id="ARBA00000085"/>
    </source>
</evidence>
<dbReference type="Pfam" id="PF00072">
    <property type="entry name" value="Response_reg"/>
    <property type="match status" value="1"/>
</dbReference>
<organism evidence="10 11">
    <name type="scientific">Verruconis gallopava</name>
    <dbReference type="NCBI Taxonomy" id="253628"/>
    <lineage>
        <taxon>Eukaryota</taxon>
        <taxon>Fungi</taxon>
        <taxon>Dikarya</taxon>
        <taxon>Ascomycota</taxon>
        <taxon>Pezizomycotina</taxon>
        <taxon>Dothideomycetes</taxon>
        <taxon>Pleosporomycetidae</taxon>
        <taxon>Venturiales</taxon>
        <taxon>Sympoventuriaceae</taxon>
        <taxon>Verruconis</taxon>
    </lineage>
</organism>
<feature type="modified residue" description="4-aspartylphosphate" evidence="6">
    <location>
        <position position="836"/>
    </location>
</feature>
<comment type="catalytic activity">
    <reaction evidence="1">
        <text>ATP + protein L-histidine = ADP + protein N-phospho-L-histidine.</text>
        <dbReference type="EC" id="2.7.13.3"/>
    </reaction>
</comment>
<feature type="compositionally biased region" description="Basic and acidic residues" evidence="7">
    <location>
        <begin position="746"/>
        <end position="761"/>
    </location>
</feature>
<evidence type="ECO:0000256" key="2">
    <source>
        <dbReference type="ARBA" id="ARBA00012438"/>
    </source>
</evidence>
<dbReference type="SMART" id="SM00448">
    <property type="entry name" value="REC"/>
    <property type="match status" value="1"/>
</dbReference>
<dbReference type="GO" id="GO:0005886">
    <property type="term" value="C:plasma membrane"/>
    <property type="evidence" value="ECO:0007669"/>
    <property type="project" value="TreeGrafter"/>
</dbReference>
<dbReference type="CDD" id="cd00082">
    <property type="entry name" value="HisKA"/>
    <property type="match status" value="1"/>
</dbReference>
<dbReference type="SMART" id="SM00387">
    <property type="entry name" value="HATPase_c"/>
    <property type="match status" value="1"/>
</dbReference>
<gene>
    <name evidence="10" type="ORF">PV09_04834</name>
</gene>
<dbReference type="AlphaFoldDB" id="A0A0D2AB71"/>
<protein>
    <recommendedName>
        <fullName evidence="2">histidine kinase</fullName>
        <ecNumber evidence="2">2.7.13.3</ecNumber>
    </recommendedName>
</protein>
<dbReference type="InterPro" id="IPR036890">
    <property type="entry name" value="HATPase_C_sf"/>
</dbReference>
<sequence>MLSNPEHQMGPLITTDADGDSELEQNSGIDALPQVNRDTWEKSSIGPPKTWSDTLRSFAAFITTLPHPSAIFWGDELVLLYNEAWSVATDGAAKQGVKYKQLLGDEAVSMIRTALLGRTRQTLQPEIFVKKIAQDGMKCLALLSPLFEGYNKIGSGVLVQLLPMSPKQVQRKTEQQDMMRQVQESLNDKTGLDGAVESGRSALDDLPLDENPFFQRFAAMLPTGMAILNYKAEAVFVNEQFFELTKSAGQNFKSWPQSIHPEDYDRVMSAYQESFKGSGKTLRIEFRTIGPKDNWRLLMLSPLGDSRMRDKSIEKYGGFVCAVIDITPNKAQELAQRRAADEALERKEQQERFIDMISHEIRNPLSAVLHCAEEILEIVQAKKADEVEKIEFSKADTSAINESAETIKLCVTHQKNIVDDILSFSKLDASMLSLCPRSVQPRRQLADTLKMFQPEIKKQHMELDYIIDTSYEEVGIDWVMADLIRISQVLVNLITNAIKFTAKKEGERKITTMVGASIERPSSYPPNIVFFDTEDHGFRMDGTNSSDWGNGRALYIMVAVKDTGIGISATDQKKLFQRFRQATPKTEESYGGSGLGLMISRKLCQLHGGEIGVSSIEGVGSTFGFFFRVRRAEDKDRPSKKEQLSSSEITEQIHKLTKGDAPIEDVPDEQMQENLKNPRVEHTEAASPGVKGDAMWENTAEIASHVGEAREDEYGQKSRPTLSSTRSMGSGGAGSETRAPSTLEKMQMRTDSDVHEEKAVDKSSTTSASVENQEGRPHILLVEDNVINQRVIKRMLEGKKFIVTTASNGSEAVEVVKQHSRTRRNSQPQFDVILMDQEMPVLDGNAATMRIRELEKDGEVFHTPILGVTANVREEQRNNMVEAGMDDVISKPYSMEDLVAKIEALVERHRQGWEATLARRGKDRGPNG</sequence>
<dbReference type="Proteomes" id="UP000053259">
    <property type="component" value="Unassembled WGS sequence"/>
</dbReference>
<feature type="compositionally biased region" description="Polar residues" evidence="7">
    <location>
        <begin position="762"/>
        <end position="772"/>
    </location>
</feature>
<dbReference type="InParanoid" id="A0A0D2AB71"/>
<dbReference type="SUPFAM" id="SSF55785">
    <property type="entry name" value="PYP-like sensor domain (PAS domain)"/>
    <property type="match status" value="1"/>
</dbReference>
<dbReference type="SUPFAM" id="SSF55874">
    <property type="entry name" value="ATPase domain of HSP90 chaperone/DNA topoisomerase II/histidine kinase"/>
    <property type="match status" value="1"/>
</dbReference>
<name>A0A0D2AB71_9PEZI</name>
<dbReference type="Pfam" id="PF02518">
    <property type="entry name" value="HATPase_c"/>
    <property type="match status" value="1"/>
</dbReference>
<keyword evidence="11" id="KW-1185">Reference proteome</keyword>
<dbReference type="GO" id="GO:0000155">
    <property type="term" value="F:phosphorelay sensor kinase activity"/>
    <property type="evidence" value="ECO:0007669"/>
    <property type="project" value="InterPro"/>
</dbReference>
<dbReference type="SUPFAM" id="SSF52172">
    <property type="entry name" value="CheY-like"/>
    <property type="match status" value="1"/>
</dbReference>